<dbReference type="EMBL" id="MN739355">
    <property type="protein sequence ID" value="QHT00462.1"/>
    <property type="molecule type" value="Genomic_DNA"/>
</dbReference>
<dbReference type="InterPro" id="IPR008615">
    <property type="entry name" value="FNIP"/>
</dbReference>
<sequence>MAIFDNRDVVQHVAKFLNDIGKINMSRCSKMMNGYDYLFATEMSFMNICHLRHYNNFTNLVIDKYFVKLYNSQTICGHSVPIKFPQSITHLSFVNSFNENIKFLIPTSVTHLTFGHYFNQSIKNLPPSVTHLTLGIFLGNRSMISL</sequence>
<reference evidence="1" key="1">
    <citation type="journal article" date="2020" name="Nature">
        <title>Giant virus diversity and host interactions through global metagenomics.</title>
        <authorList>
            <person name="Schulz F."/>
            <person name="Roux S."/>
            <person name="Paez-Espino D."/>
            <person name="Jungbluth S."/>
            <person name="Walsh D.A."/>
            <person name="Denef V.J."/>
            <person name="McMahon K.D."/>
            <person name="Konstantinidis K.T."/>
            <person name="Eloe-Fadrosh E.A."/>
            <person name="Kyrpides N.C."/>
            <person name="Woyke T."/>
        </authorList>
    </citation>
    <scope>NUCLEOTIDE SEQUENCE</scope>
    <source>
        <strain evidence="1">GVMAG-M-3300020192-26</strain>
    </source>
</reference>
<name>A0A6C0C8P1_9ZZZZ</name>
<proteinExistence type="predicted"/>
<evidence type="ECO:0000313" key="1">
    <source>
        <dbReference type="EMBL" id="QHT00462.1"/>
    </source>
</evidence>
<dbReference type="PANTHER" id="PTHR32134">
    <property type="entry name" value="FNIP REPEAT-CONTAINING PROTEIN"/>
    <property type="match status" value="1"/>
</dbReference>
<dbReference type="PANTHER" id="PTHR32134:SF169">
    <property type="entry name" value="FNIP REPEAT-CONTAINING PROTEIN-RELATED"/>
    <property type="match status" value="1"/>
</dbReference>
<organism evidence="1">
    <name type="scientific">viral metagenome</name>
    <dbReference type="NCBI Taxonomy" id="1070528"/>
    <lineage>
        <taxon>unclassified sequences</taxon>
        <taxon>metagenomes</taxon>
        <taxon>organismal metagenomes</taxon>
    </lineage>
</organism>
<dbReference type="AlphaFoldDB" id="A0A6C0C8P1"/>
<accession>A0A6C0C8P1</accession>
<dbReference type="InterPro" id="IPR051251">
    <property type="entry name" value="STK_FNIP-Repeat"/>
</dbReference>
<dbReference type="Pfam" id="PF05725">
    <property type="entry name" value="FNIP"/>
    <property type="match status" value="1"/>
</dbReference>
<protein>
    <submittedName>
        <fullName evidence="1">Uncharacterized protein</fullName>
    </submittedName>
</protein>